<proteinExistence type="predicted"/>
<dbReference type="SMART" id="SM00829">
    <property type="entry name" value="PKS_ER"/>
    <property type="match status" value="1"/>
</dbReference>
<dbReference type="CDD" id="cd08268">
    <property type="entry name" value="MDR2"/>
    <property type="match status" value="1"/>
</dbReference>
<comment type="caution">
    <text evidence="3">The sequence shown here is derived from an EMBL/GenBank/DDBJ whole genome shotgun (WGS) entry which is preliminary data.</text>
</comment>
<sequence>MTRTVLFDEVGGPEVLRVVDVPVADPGPGEVLVRVEAIGLNRAEALFRSGGYYYPATLPNSRLGSEAAGVVEAVGPGVTDHRPGDTVSVLAVSGSMSDRGVYAERIVVSANDLLHRPAEVDAVTGAAVWLSYLTAYGALVEVGRMAPGDHVLITAASSAAGVAAIQMANHVGAVPIAVTRTDAKRDRLLAAGAAHVLTTAEGDLPERVRELTDGQGARLVFDPVAGPGLAELATTVARGGMLIVYGWLDTRPAPLPLNWPLHIVGYGLNLLLEDEGQRRRGEAFINAGLRAGTLAPIVDRTFDLVDIVEAHRYLEANNQLGKIVVTVQH</sequence>
<feature type="domain" description="Enoyl reductase (ER)" evidence="2">
    <location>
        <begin position="11"/>
        <end position="325"/>
    </location>
</feature>
<dbReference type="InterPro" id="IPR011032">
    <property type="entry name" value="GroES-like_sf"/>
</dbReference>
<dbReference type="AlphaFoldDB" id="A0AAE3GFB1"/>
<dbReference type="InterPro" id="IPR013149">
    <property type="entry name" value="ADH-like_C"/>
</dbReference>
<dbReference type="Proteomes" id="UP001206128">
    <property type="component" value="Unassembled WGS sequence"/>
</dbReference>
<keyword evidence="4" id="KW-1185">Reference proteome</keyword>
<gene>
    <name evidence="3" type="ORF">LX83_003133</name>
</gene>
<evidence type="ECO:0000259" key="2">
    <source>
        <dbReference type="SMART" id="SM00829"/>
    </source>
</evidence>
<dbReference type="Gene3D" id="3.40.50.720">
    <property type="entry name" value="NAD(P)-binding Rossmann-like Domain"/>
    <property type="match status" value="1"/>
</dbReference>
<organism evidence="3 4">
    <name type="scientific">Goodfellowiella coeruleoviolacea</name>
    <dbReference type="NCBI Taxonomy" id="334858"/>
    <lineage>
        <taxon>Bacteria</taxon>
        <taxon>Bacillati</taxon>
        <taxon>Actinomycetota</taxon>
        <taxon>Actinomycetes</taxon>
        <taxon>Pseudonocardiales</taxon>
        <taxon>Pseudonocardiaceae</taxon>
        <taxon>Goodfellowiella</taxon>
    </lineage>
</organism>
<keyword evidence="1" id="KW-0521">NADP</keyword>
<protein>
    <submittedName>
        <fullName evidence="3">NADPH:quinone reductase</fullName>
    </submittedName>
</protein>
<dbReference type="InterPro" id="IPR013154">
    <property type="entry name" value="ADH-like_N"/>
</dbReference>
<dbReference type="InterPro" id="IPR020843">
    <property type="entry name" value="ER"/>
</dbReference>
<evidence type="ECO:0000256" key="1">
    <source>
        <dbReference type="ARBA" id="ARBA00022857"/>
    </source>
</evidence>
<evidence type="ECO:0000313" key="3">
    <source>
        <dbReference type="EMBL" id="MCP2166274.1"/>
    </source>
</evidence>
<name>A0AAE3GFB1_9PSEU</name>
<dbReference type="Pfam" id="PF08240">
    <property type="entry name" value="ADH_N"/>
    <property type="match status" value="1"/>
</dbReference>
<dbReference type="SUPFAM" id="SSF50129">
    <property type="entry name" value="GroES-like"/>
    <property type="match status" value="1"/>
</dbReference>
<evidence type="ECO:0000313" key="4">
    <source>
        <dbReference type="Proteomes" id="UP001206128"/>
    </source>
</evidence>
<dbReference type="GO" id="GO:0016491">
    <property type="term" value="F:oxidoreductase activity"/>
    <property type="evidence" value="ECO:0007669"/>
    <property type="project" value="InterPro"/>
</dbReference>
<dbReference type="InterPro" id="IPR036291">
    <property type="entry name" value="NAD(P)-bd_dom_sf"/>
</dbReference>
<dbReference type="RefSeq" id="WP_253771929.1">
    <property type="nucleotide sequence ID" value="NZ_JAMTCK010000006.1"/>
</dbReference>
<reference evidence="3" key="1">
    <citation type="submission" date="2022-06" db="EMBL/GenBank/DDBJ databases">
        <title>Genomic Encyclopedia of Archaeal and Bacterial Type Strains, Phase II (KMG-II): from individual species to whole genera.</title>
        <authorList>
            <person name="Goeker M."/>
        </authorList>
    </citation>
    <scope>NUCLEOTIDE SEQUENCE</scope>
    <source>
        <strain evidence="3">DSM 43935</strain>
    </source>
</reference>
<dbReference type="InterPro" id="IPR051603">
    <property type="entry name" value="Zinc-ADH_QOR/CCCR"/>
</dbReference>
<dbReference type="PANTHER" id="PTHR44154:SF1">
    <property type="entry name" value="QUINONE OXIDOREDUCTASE"/>
    <property type="match status" value="1"/>
</dbReference>
<dbReference type="SUPFAM" id="SSF51735">
    <property type="entry name" value="NAD(P)-binding Rossmann-fold domains"/>
    <property type="match status" value="1"/>
</dbReference>
<dbReference type="Gene3D" id="3.90.180.10">
    <property type="entry name" value="Medium-chain alcohol dehydrogenases, catalytic domain"/>
    <property type="match status" value="1"/>
</dbReference>
<dbReference type="PANTHER" id="PTHR44154">
    <property type="entry name" value="QUINONE OXIDOREDUCTASE"/>
    <property type="match status" value="1"/>
</dbReference>
<dbReference type="EMBL" id="JAMTCK010000006">
    <property type="protein sequence ID" value="MCP2166274.1"/>
    <property type="molecule type" value="Genomic_DNA"/>
</dbReference>
<dbReference type="Pfam" id="PF00107">
    <property type="entry name" value="ADH_zinc_N"/>
    <property type="match status" value="1"/>
</dbReference>
<accession>A0AAE3GFB1</accession>